<evidence type="ECO:0000313" key="3">
    <source>
        <dbReference type="Proteomes" id="UP001180531"/>
    </source>
</evidence>
<keyword evidence="3" id="KW-1185">Reference proteome</keyword>
<evidence type="ECO:0000313" key="2">
    <source>
        <dbReference type="EMBL" id="MDT0453899.1"/>
    </source>
</evidence>
<dbReference type="SUPFAM" id="SSF53474">
    <property type="entry name" value="alpha/beta-Hydrolases"/>
    <property type="match status" value="1"/>
</dbReference>
<dbReference type="EMBL" id="JAVRFI010000040">
    <property type="protein sequence ID" value="MDT0453899.1"/>
    <property type="molecule type" value="Genomic_DNA"/>
</dbReference>
<dbReference type="InterPro" id="IPR050228">
    <property type="entry name" value="Carboxylesterase_BioH"/>
</dbReference>
<organism evidence="2 3">
    <name type="scientific">Streptomyces hesseae</name>
    <dbReference type="NCBI Taxonomy" id="3075519"/>
    <lineage>
        <taxon>Bacteria</taxon>
        <taxon>Bacillati</taxon>
        <taxon>Actinomycetota</taxon>
        <taxon>Actinomycetes</taxon>
        <taxon>Kitasatosporales</taxon>
        <taxon>Streptomycetaceae</taxon>
        <taxon>Streptomyces</taxon>
    </lineage>
</organism>
<keyword evidence="2" id="KW-0378">Hydrolase</keyword>
<dbReference type="PRINTS" id="PR00111">
    <property type="entry name" value="ABHYDROLASE"/>
</dbReference>
<dbReference type="GO" id="GO:0016787">
    <property type="term" value="F:hydrolase activity"/>
    <property type="evidence" value="ECO:0007669"/>
    <property type="project" value="UniProtKB-KW"/>
</dbReference>
<evidence type="ECO:0000259" key="1">
    <source>
        <dbReference type="Pfam" id="PF00561"/>
    </source>
</evidence>
<dbReference type="Gene3D" id="3.40.50.1820">
    <property type="entry name" value="alpha/beta hydrolase"/>
    <property type="match status" value="2"/>
</dbReference>
<accession>A0ABU2T120</accession>
<reference evidence="2" key="1">
    <citation type="submission" date="2024-05" db="EMBL/GenBank/DDBJ databases">
        <title>30 novel species of actinomycetes from the DSMZ collection.</title>
        <authorList>
            <person name="Nouioui I."/>
        </authorList>
    </citation>
    <scope>NUCLEOTIDE SEQUENCE</scope>
    <source>
        <strain evidence="2">DSM 40473</strain>
    </source>
</reference>
<dbReference type="InterPro" id="IPR000073">
    <property type="entry name" value="AB_hydrolase_1"/>
</dbReference>
<comment type="caution">
    <text evidence="2">The sequence shown here is derived from an EMBL/GenBank/DDBJ whole genome shotgun (WGS) entry which is preliminary data.</text>
</comment>
<dbReference type="PANTHER" id="PTHR43194">
    <property type="entry name" value="HYDROLASE ALPHA/BETA FOLD FAMILY"/>
    <property type="match status" value="1"/>
</dbReference>
<sequence length="227" mass="24330">MSDHRTVEVEGVRLAYRVSGPEGAPPLVLLHGLGEGAADWDGVAPAFVRDWRVYALDLRGHGLSDWPGAYSFELMRDDVIGFLDALGLELADVIGHSMGGIVAYLLAAAQPHRVGRLVLEDAPAPVPREPTPRVRPEGELGFDWDVVEAIRGQIDRPEATWLADLGRIEARTLVLGGGPLSHVPQDNVAELARRVPGGSFETIPVGHLIHAAAPGAFAEAALRFLRA</sequence>
<gene>
    <name evidence="2" type="ORF">RM609_33200</name>
</gene>
<dbReference type="InterPro" id="IPR029058">
    <property type="entry name" value="AB_hydrolase_fold"/>
</dbReference>
<dbReference type="RefSeq" id="WP_311616229.1">
    <property type="nucleotide sequence ID" value="NZ_JAVRFI010000040.1"/>
</dbReference>
<dbReference type="Proteomes" id="UP001180531">
    <property type="component" value="Unassembled WGS sequence"/>
</dbReference>
<name>A0ABU2T120_9ACTN</name>
<proteinExistence type="predicted"/>
<dbReference type="Pfam" id="PF00561">
    <property type="entry name" value="Abhydrolase_1"/>
    <property type="match status" value="1"/>
</dbReference>
<protein>
    <submittedName>
        <fullName evidence="2">Alpha/beta fold hydrolase</fullName>
    </submittedName>
</protein>
<feature type="domain" description="AB hydrolase-1" evidence="1">
    <location>
        <begin position="25"/>
        <end position="130"/>
    </location>
</feature>
<dbReference type="PANTHER" id="PTHR43194:SF2">
    <property type="entry name" value="PEROXISOMAL MEMBRANE PROTEIN LPX1"/>
    <property type="match status" value="1"/>
</dbReference>